<feature type="region of interest" description="Disordered" evidence="1">
    <location>
        <begin position="31"/>
        <end position="50"/>
    </location>
</feature>
<dbReference type="InterPro" id="IPR029058">
    <property type="entry name" value="AB_hydrolase_fold"/>
</dbReference>
<dbReference type="GO" id="GO:0016787">
    <property type="term" value="F:hydrolase activity"/>
    <property type="evidence" value="ECO:0007669"/>
    <property type="project" value="InterPro"/>
</dbReference>
<evidence type="ECO:0000256" key="2">
    <source>
        <dbReference type="SAM" id="SignalP"/>
    </source>
</evidence>
<evidence type="ECO:0000256" key="1">
    <source>
        <dbReference type="SAM" id="MobiDB-lite"/>
    </source>
</evidence>
<keyword evidence="5" id="KW-1185">Reference proteome</keyword>
<proteinExistence type="predicted"/>
<gene>
    <name evidence="4" type="ORF">RGQ30_04290</name>
</gene>
<evidence type="ECO:0000313" key="4">
    <source>
        <dbReference type="EMBL" id="BET24928.1"/>
    </source>
</evidence>
<dbReference type="Proteomes" id="UP001329151">
    <property type="component" value="Chromosome"/>
</dbReference>
<dbReference type="RefSeq" id="WP_338284674.1">
    <property type="nucleotide sequence ID" value="NZ_AP028947.1"/>
</dbReference>
<accession>A0AA86MAJ2</accession>
<evidence type="ECO:0000313" key="5">
    <source>
        <dbReference type="Proteomes" id="UP001329151"/>
    </source>
</evidence>
<reference evidence="4 5" key="1">
    <citation type="submission" date="2023-10" db="EMBL/GenBank/DDBJ databases">
        <title>Complete Genome Sequence of Limnobacter thiooxidans CS-K2T, Isolated from freshwater lake sediments in Bavaria, Germany.</title>
        <authorList>
            <person name="Naruki M."/>
            <person name="Watanabe A."/>
            <person name="Warashina T."/>
            <person name="Morita T."/>
            <person name="Arakawa K."/>
        </authorList>
    </citation>
    <scope>NUCLEOTIDE SEQUENCE [LARGE SCALE GENOMIC DNA]</scope>
    <source>
        <strain evidence="4 5">CS-K2</strain>
    </source>
</reference>
<protein>
    <recommendedName>
        <fullName evidence="3">Xaa-Pro dipeptidyl-peptidase-like domain-containing protein</fullName>
    </recommendedName>
</protein>
<dbReference type="KEGG" id="lto:RGQ30_04290"/>
<dbReference type="Gene3D" id="3.40.50.1820">
    <property type="entry name" value="alpha/beta hydrolase"/>
    <property type="match status" value="1"/>
</dbReference>
<dbReference type="AlphaFoldDB" id="A0AA86MAJ2"/>
<evidence type="ECO:0000259" key="3">
    <source>
        <dbReference type="Pfam" id="PF02129"/>
    </source>
</evidence>
<dbReference type="EMBL" id="AP028947">
    <property type="protein sequence ID" value="BET24928.1"/>
    <property type="molecule type" value="Genomic_DNA"/>
</dbReference>
<dbReference type="SUPFAM" id="SSF53474">
    <property type="entry name" value="alpha/beta-Hydrolases"/>
    <property type="match status" value="1"/>
</dbReference>
<feature type="domain" description="Xaa-Pro dipeptidyl-peptidase-like" evidence="3">
    <location>
        <begin position="102"/>
        <end position="247"/>
    </location>
</feature>
<keyword evidence="2" id="KW-0732">Signal</keyword>
<dbReference type="Pfam" id="PF02129">
    <property type="entry name" value="Peptidase_S15"/>
    <property type="match status" value="1"/>
</dbReference>
<feature type="signal peptide" evidence="2">
    <location>
        <begin position="1"/>
        <end position="26"/>
    </location>
</feature>
<organism evidence="4 5">
    <name type="scientific">Limnobacter thiooxidans</name>
    <dbReference type="NCBI Taxonomy" id="131080"/>
    <lineage>
        <taxon>Bacteria</taxon>
        <taxon>Pseudomonadati</taxon>
        <taxon>Pseudomonadota</taxon>
        <taxon>Betaproteobacteria</taxon>
        <taxon>Burkholderiales</taxon>
        <taxon>Burkholderiaceae</taxon>
        <taxon>Limnobacter</taxon>
    </lineage>
</organism>
<sequence>MNVLPVSARRLLGAAFVCSALVGLSACNSSDDPLSTAGPGNPTNPNEVVDPPPLTLLANAANPDYAKTPREFNAPACSTNAQQPRAGGGVYSVNLQSASGHTIAFSVFEPATFNCEKGNPVVLHGHGYGGAREQAPGGLLKRLVDSGAGVISIDQRGFGESGGTVRVLDPDFEGQDLLQILDWAEAKLDWLRYSSNKPVGQRQFNMVAGATGGSYGGGYQMLIHNIDPLKRLDALTPDIAWNDLRYSLNPGAPYGIKDFQPAEDHIKPVGTVKSGWALLLVAGGEAGSLGPKLQAGDPTALQSSGQDLLIRETLLRGATANRFPDGALEFFRYHSPSYWCDAETPGAQTFLQSEVVPGLAPKKPEPVDILFTQGFRDTLFNFNNAWHNFTCYRSLENSKGEKSDVRLLTHQSGHIVPLSPTAVPGLGDVLGQGAQLGLNEIEFQKPAGPFACGELDIQDAQFAFLTQKLFTTAEVATIKVADASNAFDLLAANKGKVCLSLNDDVGLGAASANSAIWVDESTMIGKLAPAAKGMDIQSKVQTVQVDFTPGADPLNLLTSAATGILRYPFAPAVLPIELPAGFDTVAGIPTAVLDIAPPLDMVMNPLCNQIYSATAMSPIGLAGLEPGCDPMLFVGLGVNRNGAWRLIDDQVTAIRGFGKRHVELTGVAERLGSGESLGLLVYGYHPQYLATGSRDMLTPLVALRGNVNLPMVQDLMP</sequence>
<feature type="chain" id="PRO_5041645549" description="Xaa-Pro dipeptidyl-peptidase-like domain-containing protein" evidence="2">
    <location>
        <begin position="27"/>
        <end position="717"/>
    </location>
</feature>
<name>A0AA86MAJ2_9BURK</name>
<dbReference type="InterPro" id="IPR000383">
    <property type="entry name" value="Xaa-Pro-like_dom"/>
</dbReference>